<dbReference type="AlphaFoldDB" id="A0A330LVL2"/>
<dbReference type="PROSITE" id="PS01148">
    <property type="entry name" value="UPF0033"/>
    <property type="match status" value="1"/>
</dbReference>
<evidence type="ECO:0000259" key="2">
    <source>
        <dbReference type="PROSITE" id="PS01148"/>
    </source>
</evidence>
<dbReference type="OrthoDB" id="9797352at2"/>
<name>A0A330LVL2_9GAMM</name>
<dbReference type="RefSeq" id="WP_112718673.1">
    <property type="nucleotide sequence ID" value="NZ_LS483250.1"/>
</dbReference>
<dbReference type="KEGG" id="mya:MORIYA_3884"/>
<gene>
    <name evidence="3" type="ORF">MORIYA_3884</name>
</gene>
<dbReference type="EMBL" id="LS483250">
    <property type="protein sequence ID" value="SQD80336.1"/>
    <property type="molecule type" value="Genomic_DNA"/>
</dbReference>
<dbReference type="InterPro" id="IPR001455">
    <property type="entry name" value="TusA-like"/>
</dbReference>
<reference evidence="4" key="1">
    <citation type="submission" date="2018-05" db="EMBL/GenBank/DDBJ databases">
        <authorList>
            <person name="Cea G.-C."/>
            <person name="William W."/>
        </authorList>
    </citation>
    <scope>NUCLEOTIDE SEQUENCE [LARGE SCALE GENOMIC DNA]</scope>
    <source>
        <strain evidence="4">DB21MT 5</strain>
    </source>
</reference>
<dbReference type="PANTHER" id="PTHR33279">
    <property type="entry name" value="SULFUR CARRIER PROTEIN YEDF-RELATED"/>
    <property type="match status" value="1"/>
</dbReference>
<accession>A0A330LVL2</accession>
<evidence type="ECO:0000313" key="3">
    <source>
        <dbReference type="EMBL" id="SQD80336.1"/>
    </source>
</evidence>
<dbReference type="Pfam" id="PF01206">
    <property type="entry name" value="TusA"/>
    <property type="match status" value="1"/>
</dbReference>
<feature type="domain" description="UPF0033" evidence="2">
    <location>
        <begin position="4"/>
        <end position="28"/>
    </location>
</feature>
<proteinExistence type="inferred from homology"/>
<dbReference type="InterPro" id="IPR036868">
    <property type="entry name" value="TusA-like_sf"/>
</dbReference>
<comment type="similarity">
    <text evidence="1">Belongs to the sulfur carrier protein TusA family.</text>
</comment>
<dbReference type="PANTHER" id="PTHR33279:SF19">
    <property type="entry name" value="SSL1707 PROTEIN"/>
    <property type="match status" value="1"/>
</dbReference>
<sequence>MQLLDLSTFTCPLPLIKVKLWLKQVELGTEIIVLLTDPGSRQDIPKFLISLGQSVVELENSPLMLRIKVTKLTQHLSLTQLST</sequence>
<dbReference type="Proteomes" id="UP000250163">
    <property type="component" value="Chromosome MORIYA"/>
</dbReference>
<organism evidence="3 4">
    <name type="scientific">Moritella yayanosii</name>
    <dbReference type="NCBI Taxonomy" id="69539"/>
    <lineage>
        <taxon>Bacteria</taxon>
        <taxon>Pseudomonadati</taxon>
        <taxon>Pseudomonadota</taxon>
        <taxon>Gammaproteobacteria</taxon>
        <taxon>Alteromonadales</taxon>
        <taxon>Moritellaceae</taxon>
        <taxon>Moritella</taxon>
    </lineage>
</organism>
<protein>
    <submittedName>
        <fullName evidence="3">SirA family protein</fullName>
    </submittedName>
</protein>
<dbReference type="CDD" id="cd00291">
    <property type="entry name" value="SirA_YedF_YeeD"/>
    <property type="match status" value="1"/>
</dbReference>
<keyword evidence="4" id="KW-1185">Reference proteome</keyword>
<evidence type="ECO:0000313" key="4">
    <source>
        <dbReference type="Proteomes" id="UP000250163"/>
    </source>
</evidence>
<dbReference type="Gene3D" id="3.30.110.40">
    <property type="entry name" value="TusA-like domain"/>
    <property type="match status" value="1"/>
</dbReference>
<evidence type="ECO:0000256" key="1">
    <source>
        <dbReference type="ARBA" id="ARBA00008984"/>
    </source>
</evidence>
<dbReference type="SUPFAM" id="SSF64307">
    <property type="entry name" value="SirA-like"/>
    <property type="match status" value="1"/>
</dbReference>